<reference evidence="1" key="1">
    <citation type="journal article" date="2015" name="Nature">
        <title>Complex archaea that bridge the gap between prokaryotes and eukaryotes.</title>
        <authorList>
            <person name="Spang A."/>
            <person name="Saw J.H."/>
            <person name="Jorgensen S.L."/>
            <person name="Zaremba-Niedzwiedzka K."/>
            <person name="Martijn J."/>
            <person name="Lind A.E."/>
            <person name="van Eijk R."/>
            <person name="Schleper C."/>
            <person name="Guy L."/>
            <person name="Ettema T.J."/>
        </authorList>
    </citation>
    <scope>NUCLEOTIDE SEQUENCE</scope>
</reference>
<feature type="non-terminal residue" evidence="1">
    <location>
        <position position="52"/>
    </location>
</feature>
<organism evidence="1">
    <name type="scientific">marine sediment metagenome</name>
    <dbReference type="NCBI Taxonomy" id="412755"/>
    <lineage>
        <taxon>unclassified sequences</taxon>
        <taxon>metagenomes</taxon>
        <taxon>ecological metagenomes</taxon>
    </lineage>
</organism>
<sequence>MIGLHGIDEIHTRCVAYRVKNPLLQSLFSGYGIQRGFHSRNLTEDTDHRQML</sequence>
<proteinExistence type="predicted"/>
<dbReference type="EMBL" id="LAZR01036150">
    <property type="protein sequence ID" value="KKL25616.1"/>
    <property type="molecule type" value="Genomic_DNA"/>
</dbReference>
<dbReference type="AlphaFoldDB" id="A0A0F9E6X0"/>
<evidence type="ECO:0000313" key="1">
    <source>
        <dbReference type="EMBL" id="KKL25616.1"/>
    </source>
</evidence>
<name>A0A0F9E6X0_9ZZZZ</name>
<gene>
    <name evidence="1" type="ORF">LCGC14_2403490</name>
</gene>
<accession>A0A0F9E6X0</accession>
<protein>
    <submittedName>
        <fullName evidence="1">Uncharacterized protein</fullName>
    </submittedName>
</protein>
<comment type="caution">
    <text evidence="1">The sequence shown here is derived from an EMBL/GenBank/DDBJ whole genome shotgun (WGS) entry which is preliminary data.</text>
</comment>